<comment type="caution">
    <text evidence="2">The sequence shown here is derived from an EMBL/GenBank/DDBJ whole genome shotgun (WGS) entry which is preliminary data.</text>
</comment>
<accession>A0A8H3IKN0</accession>
<dbReference type="AlphaFoldDB" id="A0A8H3IKN0"/>
<keyword evidence="3" id="KW-1185">Reference proteome</keyword>
<evidence type="ECO:0000313" key="2">
    <source>
        <dbReference type="EMBL" id="CAF9917154.1"/>
    </source>
</evidence>
<protein>
    <submittedName>
        <fullName evidence="2">Uncharacterized protein</fullName>
    </submittedName>
</protein>
<evidence type="ECO:0000256" key="1">
    <source>
        <dbReference type="SAM" id="MobiDB-lite"/>
    </source>
</evidence>
<dbReference type="OrthoDB" id="7759664at2759"/>
<evidence type="ECO:0000313" key="3">
    <source>
        <dbReference type="Proteomes" id="UP000664203"/>
    </source>
</evidence>
<proteinExistence type="predicted"/>
<reference evidence="2" key="1">
    <citation type="submission" date="2021-03" db="EMBL/GenBank/DDBJ databases">
        <authorList>
            <person name="Tagirdzhanova G."/>
        </authorList>
    </citation>
    <scope>NUCLEOTIDE SEQUENCE</scope>
</reference>
<dbReference type="EMBL" id="CAJPDR010000097">
    <property type="protein sequence ID" value="CAF9917154.1"/>
    <property type="molecule type" value="Genomic_DNA"/>
</dbReference>
<feature type="region of interest" description="Disordered" evidence="1">
    <location>
        <begin position="73"/>
        <end position="97"/>
    </location>
</feature>
<gene>
    <name evidence="2" type="ORF">ALECFALPRED_011063</name>
</gene>
<dbReference type="Proteomes" id="UP000664203">
    <property type="component" value="Unassembled WGS sequence"/>
</dbReference>
<sequence length="294" mass="33050">MPSQLLTQLPRVSKSDLPEDSQRMICMGPYETAPSDTEIAESAGRNNTCPYCRHQLFDLPARIPTTYVRRNHSRIRKGCRSTSPSASRASRRSRSRSADANVGGKYVLGDCNIAGEGALDFAQWEAIFEALRLHGDGRLEARFHEWRDAWIAAATEQTLDSLVRARAAVVRRGGNAAAYDAEQFQAEIVLTASALRTLKYQEAFLSISQMQPCGEMQLPREMRERVEQLSFRLAEEYVNGLPEGSYEGHLKNQSRKGLYKKLRYYIEEKMAKTNVSLSLIQVVLAGPPDMFTPE</sequence>
<organism evidence="2 3">
    <name type="scientific">Alectoria fallacina</name>
    <dbReference type="NCBI Taxonomy" id="1903189"/>
    <lineage>
        <taxon>Eukaryota</taxon>
        <taxon>Fungi</taxon>
        <taxon>Dikarya</taxon>
        <taxon>Ascomycota</taxon>
        <taxon>Pezizomycotina</taxon>
        <taxon>Lecanoromycetes</taxon>
        <taxon>OSLEUM clade</taxon>
        <taxon>Lecanoromycetidae</taxon>
        <taxon>Lecanorales</taxon>
        <taxon>Lecanorineae</taxon>
        <taxon>Parmeliaceae</taxon>
        <taxon>Alectoria</taxon>
    </lineage>
</organism>
<name>A0A8H3IKN0_9LECA</name>